<keyword evidence="2" id="KW-0433">Leucine-rich repeat</keyword>
<dbReference type="EMBL" id="CDMZ01000690">
    <property type="protein sequence ID" value="CEM19566.1"/>
    <property type="molecule type" value="Genomic_DNA"/>
</dbReference>
<dbReference type="GO" id="GO:0005829">
    <property type="term" value="C:cytosol"/>
    <property type="evidence" value="ECO:0007669"/>
    <property type="project" value="TreeGrafter"/>
</dbReference>
<dbReference type="InterPro" id="IPR027038">
    <property type="entry name" value="RanGap"/>
</dbReference>
<evidence type="ECO:0000256" key="3">
    <source>
        <dbReference type="ARBA" id="ARBA00022737"/>
    </source>
</evidence>
<dbReference type="InterPro" id="IPR006553">
    <property type="entry name" value="Leu-rich_rpt_Cys-con_subtyp"/>
</dbReference>
<dbReference type="VEuPathDB" id="CryptoDB:Cvel_19125"/>
<evidence type="ECO:0000313" key="5">
    <source>
        <dbReference type="EMBL" id="CEM19566.1"/>
    </source>
</evidence>
<feature type="compositionally biased region" description="Low complexity" evidence="4">
    <location>
        <begin position="970"/>
        <end position="984"/>
    </location>
</feature>
<dbReference type="Pfam" id="PF13516">
    <property type="entry name" value="LRR_6"/>
    <property type="match status" value="2"/>
</dbReference>
<dbReference type="GO" id="GO:0048471">
    <property type="term" value="C:perinuclear region of cytoplasm"/>
    <property type="evidence" value="ECO:0007669"/>
    <property type="project" value="TreeGrafter"/>
</dbReference>
<feature type="region of interest" description="Disordered" evidence="4">
    <location>
        <begin position="963"/>
        <end position="990"/>
    </location>
</feature>
<feature type="region of interest" description="Disordered" evidence="4">
    <location>
        <begin position="1"/>
        <end position="25"/>
    </location>
</feature>
<protein>
    <submittedName>
        <fullName evidence="5">Uncharacterized protein</fullName>
    </submittedName>
</protein>
<gene>
    <name evidence="5" type="ORF">Cvel_19125</name>
</gene>
<dbReference type="InterPro" id="IPR001611">
    <property type="entry name" value="Leu-rich_rpt"/>
</dbReference>
<dbReference type="GO" id="GO:0031267">
    <property type="term" value="F:small GTPase binding"/>
    <property type="evidence" value="ECO:0007669"/>
    <property type="project" value="TreeGrafter"/>
</dbReference>
<dbReference type="AlphaFoldDB" id="A0A0G4FWP9"/>
<dbReference type="PhylomeDB" id="A0A0G4FWP9"/>
<evidence type="ECO:0000256" key="1">
    <source>
        <dbReference type="ARBA" id="ARBA00022468"/>
    </source>
</evidence>
<dbReference type="SMART" id="SM00367">
    <property type="entry name" value="LRR_CC"/>
    <property type="match status" value="5"/>
</dbReference>
<name>A0A0G4FWP9_9ALVE</name>
<dbReference type="Gene3D" id="3.80.10.10">
    <property type="entry name" value="Ribonuclease Inhibitor"/>
    <property type="match status" value="4"/>
</dbReference>
<dbReference type="SUPFAM" id="SSF52047">
    <property type="entry name" value="RNI-like"/>
    <property type="match status" value="2"/>
</dbReference>
<dbReference type="GO" id="GO:0005096">
    <property type="term" value="F:GTPase activator activity"/>
    <property type="evidence" value="ECO:0007669"/>
    <property type="project" value="UniProtKB-KW"/>
</dbReference>
<dbReference type="InterPro" id="IPR032675">
    <property type="entry name" value="LRR_dom_sf"/>
</dbReference>
<proteinExistence type="predicted"/>
<evidence type="ECO:0000256" key="4">
    <source>
        <dbReference type="SAM" id="MobiDB-lite"/>
    </source>
</evidence>
<accession>A0A0G4FWP9</accession>
<dbReference type="PANTHER" id="PTHR24113:SF12">
    <property type="entry name" value="RAN GTPASE-ACTIVATING PROTEIN 1"/>
    <property type="match status" value="1"/>
</dbReference>
<dbReference type="GO" id="GO:0005634">
    <property type="term" value="C:nucleus"/>
    <property type="evidence" value="ECO:0007669"/>
    <property type="project" value="TreeGrafter"/>
</dbReference>
<sequence length="1147" mass="122687">MIPQADARTDLPHQHEKKRIKGDGENDIEIQDAAAEKEFDQKREDGLCLFLQHWGLTSQSLSELGQQKDSFGMAWMSMCMMESYGNLVAPPRAVELSGSSGLSAQKISLLLSRLPPSVVEMTIDSAVVRGPGLPLFLRFLQRLRVAREEGKEAPRLTSFTFKSNSLGHMGPPWIFPLLLPSLEILCLKGNPLGFEGLKALAECIKKGSASSLLYLDLEGCGLSRRHVVALSQAIEACPLLSLETLILSKNEFADSGLRVLCQTALSVEALPRLRVLLLKQCDVERWGFKRLCEDVLAKGCLPSLEILDLEGNVIESKFLLRTLSPSLRADAVPSLKKLYLNQDKPKQRLIIPTAHLPDAVEVFLNALSADERPPQLHHVSLRLDAVSAEQARSLGTAGKYPSIKTLSLSLGQGGSLPFLRGIVDSPPLVSVSAPPSFSVSVSSASSVSVSEPPAGNPSFEVLDLDLDLGNTLNEGLALVGRGIRMGRFTSLRRLNFEGGLEQEESWDEGKRAFFSALQIENLCLPLLTHLAMPWLSLSDDEVGILSKAAQSGQLPALQSLNLECNFSLTSGTCMHLIDLVKKTDRGLEELKLEGSSAGQGFVVFLYEHDVDSWASDIVPFRTRMKNFQNLSTLNLSNSDMDTDALEGFALAVHEGLFRGLSDLDLSSNPGPSSQAWEGFMTRVAESAEGGLRKLKVLNLLETNAAEGGGAVVRALSSGNLESLENLQCDALKFDQQAVDILGEALREGRLPPSLRLHSRPPWTLVAGEGGERVNLDPLVQGISESPQGRLCPHIAPSSVALSGGRISPAGVAALAAGYRAGKVAGDVDEVSLCDTALTDRAMAKLGFAVERGDLCGISALRLNDNPEVGKKGVEDLMVGVVNAEGEVGGGLPKLKTFCLLRCGKSVVEGGKSVVGAVSSGKFPKLENLLLQGLCAEGVHVLGQSVRDGKLPKKMKQLLIGQQKEEGEGGESSLAGGSASGSPSLDELMEGIEGSEDGLPNLMYLTLAKAGQLSYFGVLSLATSLGAGKLPDLQTLCLDGCGVNDEGLKALAIGFRINVCESLESIHLNENALTVGGVTTFVDTIRRGSLPELSNFFLKRQKGCEGEEAQTAFSEAIRALEQRAWSEGKLLLTTFITEPPPAALEPPA</sequence>
<keyword evidence="3" id="KW-0677">Repeat</keyword>
<dbReference type="SMART" id="SM00368">
    <property type="entry name" value="LRR_RI"/>
    <property type="match status" value="7"/>
</dbReference>
<dbReference type="GO" id="GO:0006913">
    <property type="term" value="P:nucleocytoplasmic transport"/>
    <property type="evidence" value="ECO:0007669"/>
    <property type="project" value="TreeGrafter"/>
</dbReference>
<evidence type="ECO:0000256" key="2">
    <source>
        <dbReference type="ARBA" id="ARBA00022614"/>
    </source>
</evidence>
<keyword evidence="1" id="KW-0343">GTPase activation</keyword>
<dbReference type="PANTHER" id="PTHR24113">
    <property type="entry name" value="RAN GTPASE-ACTIVATING PROTEIN 1"/>
    <property type="match status" value="1"/>
</dbReference>
<reference evidence="5" key="1">
    <citation type="submission" date="2014-11" db="EMBL/GenBank/DDBJ databases">
        <authorList>
            <person name="Otto D Thomas"/>
            <person name="Naeem Raeece"/>
        </authorList>
    </citation>
    <scope>NUCLEOTIDE SEQUENCE</scope>
</reference>
<organism evidence="5">
    <name type="scientific">Chromera velia CCMP2878</name>
    <dbReference type="NCBI Taxonomy" id="1169474"/>
    <lineage>
        <taxon>Eukaryota</taxon>
        <taxon>Sar</taxon>
        <taxon>Alveolata</taxon>
        <taxon>Colpodellida</taxon>
        <taxon>Chromeraceae</taxon>
        <taxon>Chromera</taxon>
    </lineage>
</organism>